<accession>M3B0A2</accession>
<dbReference type="InterPro" id="IPR051209">
    <property type="entry name" value="FAD-bind_Monooxygenase_sf"/>
</dbReference>
<evidence type="ECO:0008006" key="7">
    <source>
        <dbReference type="Google" id="ProtNLM"/>
    </source>
</evidence>
<dbReference type="GO" id="GO:0050660">
    <property type="term" value="F:flavin adenine dinucleotide binding"/>
    <property type="evidence" value="ECO:0007669"/>
    <property type="project" value="InterPro"/>
</dbReference>
<name>M3B0A2_PSEFD</name>
<organism evidence="5 6">
    <name type="scientific">Pseudocercospora fijiensis (strain CIRAD86)</name>
    <name type="common">Black leaf streak disease fungus</name>
    <name type="synonym">Mycosphaerella fijiensis</name>
    <dbReference type="NCBI Taxonomy" id="383855"/>
    <lineage>
        <taxon>Eukaryota</taxon>
        <taxon>Fungi</taxon>
        <taxon>Dikarya</taxon>
        <taxon>Ascomycota</taxon>
        <taxon>Pezizomycotina</taxon>
        <taxon>Dothideomycetes</taxon>
        <taxon>Dothideomycetidae</taxon>
        <taxon>Mycosphaerellales</taxon>
        <taxon>Mycosphaerellaceae</taxon>
        <taxon>Pseudocercospora</taxon>
    </lineage>
</organism>
<evidence type="ECO:0000256" key="1">
    <source>
        <dbReference type="ARBA" id="ARBA00010139"/>
    </source>
</evidence>
<reference evidence="5 6" key="1">
    <citation type="journal article" date="2012" name="PLoS Pathog.">
        <title>Diverse lifestyles and strategies of plant pathogenesis encoded in the genomes of eighteen Dothideomycetes fungi.</title>
        <authorList>
            <person name="Ohm R.A."/>
            <person name="Feau N."/>
            <person name="Henrissat B."/>
            <person name="Schoch C.L."/>
            <person name="Horwitz B.A."/>
            <person name="Barry K.W."/>
            <person name="Condon B.J."/>
            <person name="Copeland A.C."/>
            <person name="Dhillon B."/>
            <person name="Glaser F."/>
            <person name="Hesse C.N."/>
            <person name="Kosti I."/>
            <person name="LaButti K."/>
            <person name="Lindquist E.A."/>
            <person name="Lucas S."/>
            <person name="Salamov A.A."/>
            <person name="Bradshaw R.E."/>
            <person name="Ciuffetti L."/>
            <person name="Hamelin R.C."/>
            <person name="Kema G.H.J."/>
            <person name="Lawrence C."/>
            <person name="Scott J.A."/>
            <person name="Spatafora J.W."/>
            <person name="Turgeon B.G."/>
            <person name="de Wit P.J.G.M."/>
            <person name="Zhong S."/>
            <person name="Goodwin S.B."/>
            <person name="Grigoriev I.V."/>
        </authorList>
    </citation>
    <scope>NUCLEOTIDE SEQUENCE [LARGE SCALE GENOMIC DNA]</scope>
    <source>
        <strain evidence="5 6">CIRAD86</strain>
    </source>
</reference>
<protein>
    <recommendedName>
        <fullName evidence="7">FAD/NAD(P)-binding domain-containing protein</fullName>
    </recommendedName>
</protein>
<keyword evidence="6" id="KW-1185">Reference proteome</keyword>
<dbReference type="InterPro" id="IPR036188">
    <property type="entry name" value="FAD/NAD-bd_sf"/>
</dbReference>
<dbReference type="GO" id="GO:0050661">
    <property type="term" value="F:NADP binding"/>
    <property type="evidence" value="ECO:0007669"/>
    <property type="project" value="InterPro"/>
</dbReference>
<dbReference type="PRINTS" id="PR00370">
    <property type="entry name" value="FMOXYGENASE"/>
</dbReference>
<dbReference type="RefSeq" id="XP_007926244.1">
    <property type="nucleotide sequence ID" value="XM_007928053.1"/>
</dbReference>
<dbReference type="Gene3D" id="3.50.50.60">
    <property type="entry name" value="FAD/NAD(P)-binding domain"/>
    <property type="match status" value="2"/>
</dbReference>
<dbReference type="GeneID" id="19336147"/>
<dbReference type="InterPro" id="IPR020946">
    <property type="entry name" value="Flavin_mOase-like"/>
</dbReference>
<dbReference type="KEGG" id="pfj:MYCFIDRAFT_203419"/>
<evidence type="ECO:0000313" key="5">
    <source>
        <dbReference type="EMBL" id="EME82838.1"/>
    </source>
</evidence>
<dbReference type="SUPFAM" id="SSF51905">
    <property type="entry name" value="FAD/NAD(P)-binding domain"/>
    <property type="match status" value="3"/>
</dbReference>
<keyword evidence="2" id="KW-0285">Flavoprotein</keyword>
<dbReference type="eggNOG" id="KOG1399">
    <property type="taxonomic scope" value="Eukaryota"/>
</dbReference>
<evidence type="ECO:0000313" key="6">
    <source>
        <dbReference type="Proteomes" id="UP000016932"/>
    </source>
</evidence>
<dbReference type="EMBL" id="KB446558">
    <property type="protein sequence ID" value="EME82838.1"/>
    <property type="molecule type" value="Genomic_DNA"/>
</dbReference>
<proteinExistence type="inferred from homology"/>
<dbReference type="PANTHER" id="PTHR42877:SF7">
    <property type="entry name" value="FLAVIN-BINDING MONOOXYGENASE-RELATED"/>
    <property type="match status" value="1"/>
</dbReference>
<keyword evidence="3" id="KW-0274">FAD</keyword>
<sequence length="554" mass="63536">MGTKRRVKVIFIGAGCSGINFTAQMYKHMSNIDLVIYEKNPDVGGTWFENRYPGCACDIPSVSYQFTWARNPNWSRYYSGAKEILEYLQSVARDNHVYDHVKFNHRIVGAEWLDDRGEWKVKVMRNDNPEDTFFDYAHFLLNGGGWLNTWKWPQVKGLDVFQGPKMHTAKWDESVDLRGKKVLVLGIGSSGVQVVPSIIKQVDRLYLVARSKTWITAGFGPRFAGPNGENFEYSEETKKKFRDDPELYLRYCKAVESELNQRFKLVVNGSRDAWNAREYSSKQMKQKLASRPDLVEHLLPTDFGVGCRRPTPGNGFLEALAQPKTTTLKKELVEITPTGFISGDDGQHYECDIIICATGFDTSFRPQFPMLCNGRNLQDDYSNPDNIAYLGLNAPEVPNYLIFCGPYGPLGHGSIFPMIEAYTRYIFQIIEKAQIEDIKKIQVKRSAAEQFCKHADLYIKATAWSGPCSSWFKNGDMNRKPPLWPGSRIHYMTMLQKVRFEDYEIEYLSGNAFNYLGDGFDVREYDGRDLTWYYGLLDGQDRQPAPERLAPPMY</sequence>
<comment type="similarity">
    <text evidence="1">Belongs to the FAD-binding monooxygenase family.</text>
</comment>
<evidence type="ECO:0000256" key="2">
    <source>
        <dbReference type="ARBA" id="ARBA00022630"/>
    </source>
</evidence>
<keyword evidence="4" id="KW-0560">Oxidoreductase</keyword>
<dbReference type="VEuPathDB" id="FungiDB:MYCFIDRAFT_203419"/>
<dbReference type="HOGENOM" id="CLU_006937_6_1_1"/>
<dbReference type="GO" id="GO:0004499">
    <property type="term" value="F:N,N-dimethylaniline monooxygenase activity"/>
    <property type="evidence" value="ECO:0007669"/>
    <property type="project" value="InterPro"/>
</dbReference>
<dbReference type="OrthoDB" id="74360at2759"/>
<dbReference type="Proteomes" id="UP000016932">
    <property type="component" value="Unassembled WGS sequence"/>
</dbReference>
<dbReference type="AlphaFoldDB" id="M3B0A2"/>
<evidence type="ECO:0000256" key="3">
    <source>
        <dbReference type="ARBA" id="ARBA00022827"/>
    </source>
</evidence>
<evidence type="ECO:0000256" key="4">
    <source>
        <dbReference type="ARBA" id="ARBA00023002"/>
    </source>
</evidence>
<dbReference type="Pfam" id="PF00743">
    <property type="entry name" value="FMO-like"/>
    <property type="match status" value="1"/>
</dbReference>
<dbReference type="PANTHER" id="PTHR42877">
    <property type="entry name" value="L-ORNITHINE N(5)-MONOOXYGENASE-RELATED"/>
    <property type="match status" value="1"/>
</dbReference>
<dbReference type="InterPro" id="IPR000960">
    <property type="entry name" value="Flavin_mOase"/>
</dbReference>
<gene>
    <name evidence="5" type="ORF">MYCFIDRAFT_203419</name>
</gene>